<dbReference type="GO" id="GO:0009055">
    <property type="term" value="F:electron transfer activity"/>
    <property type="evidence" value="ECO:0007669"/>
    <property type="project" value="InterPro"/>
</dbReference>
<dbReference type="Pfam" id="PF00032">
    <property type="entry name" value="Cytochrom_B_C"/>
    <property type="match status" value="1"/>
</dbReference>
<feature type="domain" description="Cytochrome b/b6 N-terminal region profile" evidence="11">
    <location>
        <begin position="6"/>
        <end position="224"/>
    </location>
</feature>
<keyword evidence="6" id="KW-0249">Electron transport</keyword>
<feature type="transmembrane region" description="Helical" evidence="10">
    <location>
        <begin position="199"/>
        <end position="217"/>
    </location>
</feature>
<dbReference type="PANTHER" id="PTHR19271">
    <property type="entry name" value="CYTOCHROME B"/>
    <property type="match status" value="1"/>
</dbReference>
<dbReference type="AlphaFoldDB" id="A0A0S4N131"/>
<keyword evidence="9 10" id="KW-0472">Membrane</keyword>
<evidence type="ECO:0000256" key="3">
    <source>
        <dbReference type="ARBA" id="ARBA00022617"/>
    </source>
</evidence>
<dbReference type="InterPro" id="IPR005797">
    <property type="entry name" value="Cyt_b/b6_N"/>
</dbReference>
<dbReference type="InterPro" id="IPR005798">
    <property type="entry name" value="Cyt_b/b6_C"/>
</dbReference>
<organism evidence="13 14">
    <name type="scientific">Candidatus Thermokryptus mobilis</name>
    <dbReference type="NCBI Taxonomy" id="1643428"/>
    <lineage>
        <taxon>Bacteria</taxon>
        <taxon>Pseudomonadati</taxon>
        <taxon>Candidatus Kryptoniota</taxon>
        <taxon>Candidatus Thermokryptus</taxon>
    </lineage>
</organism>
<feature type="transmembrane region" description="Helical" evidence="10">
    <location>
        <begin position="41"/>
        <end position="68"/>
    </location>
</feature>
<feature type="transmembrane region" description="Helical" evidence="10">
    <location>
        <begin position="279"/>
        <end position="312"/>
    </location>
</feature>
<evidence type="ECO:0000313" key="14">
    <source>
        <dbReference type="Proteomes" id="UP000320623"/>
    </source>
</evidence>
<evidence type="ECO:0000259" key="12">
    <source>
        <dbReference type="PROSITE" id="PS51003"/>
    </source>
</evidence>
<sequence length="350" mass="41075">MRREKFSEWIFKRFPIDLQKISEMWEKVFVKEPIPEHMKNWFFALGATPLVLFVFQAITGILLTLYYVPSPDRAYESVRYITEEVKFGFWIRGLHRWGSNLMVIAVILHIVRVFFTKGYKAPRELNWIIGSFLLIITLTFCFTGYSLIYNQLSYWATTVGTNMIGEIPFVGKFLLLLIRGGIDVTHNSLIRLYNLHIGLLPTLMVVMIVLHIVLVRLHGVSKVYPDEPTYSFYPEHFYTVLQIMLFLLVALSTLTIVFPPGIGEPADPNNTPLHIKPEWYFFAVYSVLKILPLKFGIWFMFFVLLVFIFWPFIDEILLRRVKMKPSLHYIVGIAVILIFLFFTVYETIKY</sequence>
<evidence type="ECO:0000256" key="2">
    <source>
        <dbReference type="ARBA" id="ARBA00022448"/>
    </source>
</evidence>
<evidence type="ECO:0000256" key="9">
    <source>
        <dbReference type="ARBA" id="ARBA00023136"/>
    </source>
</evidence>
<dbReference type="Gene3D" id="1.20.810.10">
    <property type="entry name" value="Cytochrome Bc1 Complex, Chain C"/>
    <property type="match status" value="1"/>
</dbReference>
<accession>A0A0S4N131</accession>
<dbReference type="GO" id="GO:0016491">
    <property type="term" value="F:oxidoreductase activity"/>
    <property type="evidence" value="ECO:0007669"/>
    <property type="project" value="InterPro"/>
</dbReference>
<feature type="transmembrane region" description="Helical" evidence="10">
    <location>
        <begin position="327"/>
        <end position="345"/>
    </location>
</feature>
<evidence type="ECO:0000256" key="10">
    <source>
        <dbReference type="SAM" id="Phobius"/>
    </source>
</evidence>
<keyword evidence="5" id="KW-0479">Metal-binding</keyword>
<dbReference type="PROSITE" id="PS51003">
    <property type="entry name" value="CYTB_CTER"/>
    <property type="match status" value="1"/>
</dbReference>
<dbReference type="InterPro" id="IPR027387">
    <property type="entry name" value="Cytb/b6-like_sf"/>
</dbReference>
<dbReference type="Proteomes" id="UP000320623">
    <property type="component" value="Unassembled WGS sequence"/>
</dbReference>
<evidence type="ECO:0000313" key="13">
    <source>
        <dbReference type="EMBL" id="CUU04720.1"/>
    </source>
</evidence>
<evidence type="ECO:0000256" key="7">
    <source>
        <dbReference type="ARBA" id="ARBA00022989"/>
    </source>
</evidence>
<feature type="transmembrane region" description="Helical" evidence="10">
    <location>
        <begin position="97"/>
        <end position="115"/>
    </location>
</feature>
<dbReference type="GO" id="GO:0046872">
    <property type="term" value="F:metal ion binding"/>
    <property type="evidence" value="ECO:0007669"/>
    <property type="project" value="UniProtKB-KW"/>
</dbReference>
<name>A0A0S4N131_9BACT</name>
<dbReference type="GO" id="GO:0022904">
    <property type="term" value="P:respiratory electron transport chain"/>
    <property type="evidence" value="ECO:0007669"/>
    <property type="project" value="InterPro"/>
</dbReference>
<evidence type="ECO:0000256" key="6">
    <source>
        <dbReference type="ARBA" id="ARBA00022982"/>
    </source>
</evidence>
<dbReference type="GO" id="GO:0016020">
    <property type="term" value="C:membrane"/>
    <property type="evidence" value="ECO:0007669"/>
    <property type="project" value="UniProtKB-SubCell"/>
</dbReference>
<proteinExistence type="predicted"/>
<gene>
    <name evidence="13" type="ORF">JGI1_01055</name>
</gene>
<dbReference type="SUPFAM" id="SSF81648">
    <property type="entry name" value="a domain/subunit of cytochrome bc1 complex (Ubiquinol-cytochrome c reductase)"/>
    <property type="match status" value="1"/>
</dbReference>
<dbReference type="STRING" id="1643428.GCA_001442855_01030"/>
<feature type="transmembrane region" description="Helical" evidence="10">
    <location>
        <begin position="127"/>
        <end position="148"/>
    </location>
</feature>
<evidence type="ECO:0000256" key="8">
    <source>
        <dbReference type="ARBA" id="ARBA00023004"/>
    </source>
</evidence>
<keyword evidence="7 10" id="KW-1133">Transmembrane helix</keyword>
<dbReference type="Pfam" id="PF00033">
    <property type="entry name" value="Cytochrome_B"/>
    <property type="match status" value="1"/>
</dbReference>
<dbReference type="SUPFAM" id="SSF81342">
    <property type="entry name" value="Transmembrane di-heme cytochromes"/>
    <property type="match status" value="1"/>
</dbReference>
<keyword evidence="4 10" id="KW-0812">Transmembrane</keyword>
<dbReference type="InterPro" id="IPR016174">
    <property type="entry name" value="Di-haem_cyt_TM"/>
</dbReference>
<evidence type="ECO:0000256" key="4">
    <source>
        <dbReference type="ARBA" id="ARBA00022692"/>
    </source>
</evidence>
<dbReference type="InterPro" id="IPR036150">
    <property type="entry name" value="Cyt_b/b6_C_sf"/>
</dbReference>
<evidence type="ECO:0000259" key="11">
    <source>
        <dbReference type="PROSITE" id="PS51002"/>
    </source>
</evidence>
<evidence type="ECO:0000256" key="5">
    <source>
        <dbReference type="ARBA" id="ARBA00022723"/>
    </source>
</evidence>
<keyword evidence="2" id="KW-0813">Transport</keyword>
<dbReference type="EMBL" id="FAOO01000006">
    <property type="protein sequence ID" value="CUU04720.1"/>
    <property type="molecule type" value="Genomic_DNA"/>
</dbReference>
<dbReference type="PROSITE" id="PS51002">
    <property type="entry name" value="CYTB_NTER"/>
    <property type="match status" value="1"/>
</dbReference>
<keyword evidence="3" id="KW-0349">Heme</keyword>
<feature type="domain" description="Cytochrome b/b6 C-terminal region profile" evidence="12">
    <location>
        <begin position="216"/>
        <end position="350"/>
    </location>
</feature>
<keyword evidence="8" id="KW-0408">Iron</keyword>
<reference evidence="14" key="1">
    <citation type="submission" date="2015-11" db="EMBL/GenBank/DDBJ databases">
        <authorList>
            <person name="Varghese N."/>
        </authorList>
    </citation>
    <scope>NUCLEOTIDE SEQUENCE [LARGE SCALE GENOMIC DNA]</scope>
</reference>
<feature type="transmembrane region" description="Helical" evidence="10">
    <location>
        <begin position="237"/>
        <end position="258"/>
    </location>
</feature>
<protein>
    <submittedName>
        <fullName evidence="13">Ubiquinol-cytochrome c reductase cytochrome b subunit</fullName>
    </submittedName>
</protein>
<keyword evidence="14" id="KW-1185">Reference proteome</keyword>
<comment type="subcellular location">
    <subcellularLocation>
        <location evidence="1">Membrane</location>
        <topology evidence="1">Multi-pass membrane protein</topology>
    </subcellularLocation>
</comment>
<dbReference type="PANTHER" id="PTHR19271:SF16">
    <property type="entry name" value="CYTOCHROME B"/>
    <property type="match status" value="1"/>
</dbReference>
<evidence type="ECO:0000256" key="1">
    <source>
        <dbReference type="ARBA" id="ARBA00004141"/>
    </source>
</evidence>